<dbReference type="Proteomes" id="UP000824998">
    <property type="component" value="Unassembled WGS sequence"/>
</dbReference>
<feature type="domain" description="Enoyl reductase (ER)" evidence="3">
    <location>
        <begin position="15"/>
        <end position="353"/>
    </location>
</feature>
<dbReference type="GO" id="GO:0016651">
    <property type="term" value="F:oxidoreductase activity, acting on NAD(P)H"/>
    <property type="evidence" value="ECO:0007669"/>
    <property type="project" value="InterPro"/>
</dbReference>
<comment type="caution">
    <text evidence="4">The sequence shown here is derived from an EMBL/GenBank/DDBJ whole genome shotgun (WGS) entry which is preliminary data.</text>
</comment>
<evidence type="ECO:0000313" key="5">
    <source>
        <dbReference type="Proteomes" id="UP000824998"/>
    </source>
</evidence>
<dbReference type="PANTHER" id="PTHR45348">
    <property type="entry name" value="HYPOTHETICAL OXIDOREDUCTASE (EUROFUNG)"/>
    <property type="match status" value="1"/>
</dbReference>
<dbReference type="SMART" id="SM00829">
    <property type="entry name" value="PKS_ER"/>
    <property type="match status" value="1"/>
</dbReference>
<comment type="similarity">
    <text evidence="1">Belongs to the zinc-containing alcohol dehydrogenase family.</text>
</comment>
<accession>A0A9P7YLK9</accession>
<dbReference type="Pfam" id="PF08240">
    <property type="entry name" value="ADH_N"/>
    <property type="match status" value="1"/>
</dbReference>
<proteinExistence type="inferred from homology"/>
<dbReference type="InterPro" id="IPR036291">
    <property type="entry name" value="NAD(P)-bd_dom_sf"/>
</dbReference>
<dbReference type="InterPro" id="IPR013154">
    <property type="entry name" value="ADH-like_N"/>
</dbReference>
<evidence type="ECO:0000256" key="1">
    <source>
        <dbReference type="ARBA" id="ARBA00008072"/>
    </source>
</evidence>
<dbReference type="OrthoDB" id="9992527at2759"/>
<evidence type="ECO:0000256" key="2">
    <source>
        <dbReference type="ARBA" id="ARBA00023002"/>
    </source>
</evidence>
<organism evidence="4 5">
    <name type="scientific">Amylocarpus encephaloides</name>
    <dbReference type="NCBI Taxonomy" id="45428"/>
    <lineage>
        <taxon>Eukaryota</taxon>
        <taxon>Fungi</taxon>
        <taxon>Dikarya</taxon>
        <taxon>Ascomycota</taxon>
        <taxon>Pezizomycotina</taxon>
        <taxon>Leotiomycetes</taxon>
        <taxon>Helotiales</taxon>
        <taxon>Helotiales incertae sedis</taxon>
        <taxon>Amylocarpus</taxon>
    </lineage>
</organism>
<reference evidence="4" key="1">
    <citation type="journal article" date="2021" name="IMA Fungus">
        <title>Genomic characterization of three marine fungi, including Emericellopsis atlantica sp. nov. with signatures of a generalist lifestyle and marine biomass degradation.</title>
        <authorList>
            <person name="Hagestad O.C."/>
            <person name="Hou L."/>
            <person name="Andersen J.H."/>
            <person name="Hansen E.H."/>
            <person name="Altermark B."/>
            <person name="Li C."/>
            <person name="Kuhnert E."/>
            <person name="Cox R.J."/>
            <person name="Crous P.W."/>
            <person name="Spatafora J.W."/>
            <person name="Lail K."/>
            <person name="Amirebrahimi M."/>
            <person name="Lipzen A."/>
            <person name="Pangilinan J."/>
            <person name="Andreopoulos W."/>
            <person name="Hayes R.D."/>
            <person name="Ng V."/>
            <person name="Grigoriev I.V."/>
            <person name="Jackson S.A."/>
            <person name="Sutton T.D.S."/>
            <person name="Dobson A.D.W."/>
            <person name="Rama T."/>
        </authorList>
    </citation>
    <scope>NUCLEOTIDE SEQUENCE</scope>
    <source>
        <strain evidence="4">TRa018bII</strain>
    </source>
</reference>
<evidence type="ECO:0000313" key="4">
    <source>
        <dbReference type="EMBL" id="KAG9235810.1"/>
    </source>
</evidence>
<dbReference type="PANTHER" id="PTHR45348:SF3">
    <property type="entry name" value="ENOYL REDUCTASE (ER) DOMAIN-CONTAINING PROTEIN"/>
    <property type="match status" value="1"/>
</dbReference>
<dbReference type="AlphaFoldDB" id="A0A9P7YLK9"/>
<dbReference type="SUPFAM" id="SSF50129">
    <property type="entry name" value="GroES-like"/>
    <property type="match status" value="1"/>
</dbReference>
<dbReference type="Gene3D" id="3.90.180.10">
    <property type="entry name" value="Medium-chain alcohol dehydrogenases, catalytic domain"/>
    <property type="match status" value="1"/>
</dbReference>
<name>A0A9P7YLK9_9HELO</name>
<dbReference type="InterPro" id="IPR020843">
    <property type="entry name" value="ER"/>
</dbReference>
<gene>
    <name evidence="4" type="ORF">BJ875DRAFT_373527</name>
</gene>
<dbReference type="SUPFAM" id="SSF51735">
    <property type="entry name" value="NAD(P)-binding Rossmann-fold domains"/>
    <property type="match status" value="1"/>
</dbReference>
<dbReference type="CDD" id="cd08249">
    <property type="entry name" value="enoyl_reductase_like"/>
    <property type="match status" value="1"/>
</dbReference>
<dbReference type="InterPro" id="IPR047122">
    <property type="entry name" value="Trans-enoyl_RdTase-like"/>
</dbReference>
<sequence>MATTHKAIVTASIRGPLELHDVETPTPINDEIRVKVLFTASTPLDLHQNDGGLLVTHPQVLGDGVAGRVVEVGENVRRLKVGDHVFGFMFREQKEKAHQEFVVAPEWLLGVVPENKTLQQAVTLPNNFVTVFHAVTTDLEIPLPWPKPTSYTQPNAGSPILIWGGSSSVGQFALQILSYYGFSNLLTTASAKHHVLLTSYGARACFDYHDDGCIEEIEKEGVRYVLDCIGSQDRSMRPIARVVGKDVRVAVLLPVVVRDAGEMKGEEPVYEMDVRRNVEWREGVVVRGVRTHLYLDNLLFKEKLQSEIMPKMLEQGIVKPNPYRLIEGETLLERAQKAMDVLRRKEVSGERLVWRVSDDE</sequence>
<dbReference type="InterPro" id="IPR011032">
    <property type="entry name" value="GroES-like_sf"/>
</dbReference>
<dbReference type="EMBL" id="MU251422">
    <property type="protein sequence ID" value="KAG9235810.1"/>
    <property type="molecule type" value="Genomic_DNA"/>
</dbReference>
<evidence type="ECO:0000259" key="3">
    <source>
        <dbReference type="SMART" id="SM00829"/>
    </source>
</evidence>
<keyword evidence="2" id="KW-0560">Oxidoreductase</keyword>
<dbReference type="Gene3D" id="3.40.50.720">
    <property type="entry name" value="NAD(P)-binding Rossmann-like Domain"/>
    <property type="match status" value="1"/>
</dbReference>
<keyword evidence="5" id="KW-1185">Reference proteome</keyword>
<protein>
    <submittedName>
        <fullName evidence="4">Chaperonin 10-like protein</fullName>
    </submittedName>
</protein>